<feature type="domain" description="G-protein coupled receptors family 1 profile" evidence="6">
    <location>
        <begin position="53"/>
        <end position="332"/>
    </location>
</feature>
<dbReference type="InterPro" id="IPR019427">
    <property type="entry name" value="7TM_GPCR_serpentine_rcpt_Srw"/>
</dbReference>
<organism evidence="7 8">
    <name type="scientific">Caenorhabditis elegans</name>
    <dbReference type="NCBI Taxonomy" id="6239"/>
    <lineage>
        <taxon>Eukaryota</taxon>
        <taxon>Metazoa</taxon>
        <taxon>Ecdysozoa</taxon>
        <taxon>Nematoda</taxon>
        <taxon>Chromadorea</taxon>
        <taxon>Rhabditida</taxon>
        <taxon>Rhabditina</taxon>
        <taxon>Rhabditomorpha</taxon>
        <taxon>Rhabditoidea</taxon>
        <taxon>Rhabditidae</taxon>
        <taxon>Peloderinae</taxon>
        <taxon>Caenorhabditis</taxon>
    </lineage>
</organism>
<dbReference type="InParanoid" id="Q18402"/>
<keyword evidence="7" id="KW-0675">Receptor</keyword>
<evidence type="ECO:0000259" key="6">
    <source>
        <dbReference type="PROSITE" id="PS50262"/>
    </source>
</evidence>
<feature type="transmembrane region" description="Helical" evidence="5">
    <location>
        <begin position="157"/>
        <end position="180"/>
    </location>
</feature>
<keyword evidence="8" id="KW-1185">Reference proteome</keyword>
<dbReference type="Gene3D" id="1.20.1070.10">
    <property type="entry name" value="Rhodopsin 7-helix transmembrane proteins"/>
    <property type="match status" value="1"/>
</dbReference>
<dbReference type="EMBL" id="BX284605">
    <property type="protein sequence ID" value="CCD66525.1"/>
    <property type="molecule type" value="Genomic_DNA"/>
</dbReference>
<feature type="transmembrane region" description="Helical" evidence="5">
    <location>
        <begin position="312"/>
        <end position="335"/>
    </location>
</feature>
<keyword evidence="3 5" id="KW-1133">Transmembrane helix</keyword>
<name>Q18402_CAEEL</name>
<evidence type="ECO:0000313" key="9">
    <source>
        <dbReference type="WormBase" id="C33G8.1"/>
    </source>
</evidence>
<gene>
    <name evidence="7 9" type="primary">srw-127</name>
    <name evidence="9" type="ORF">C33G8.1</name>
    <name evidence="7" type="ORF">CELE_C33G8.1</name>
</gene>
<dbReference type="PANTHER" id="PTHR22751">
    <property type="entry name" value="G-PROTEIN COUPLED RECEPTOR-RELATED"/>
    <property type="match status" value="1"/>
</dbReference>
<feature type="transmembrane region" description="Helical" evidence="5">
    <location>
        <begin position="221"/>
        <end position="246"/>
    </location>
</feature>
<dbReference type="RefSeq" id="NP_504776.2">
    <property type="nucleotide sequence ID" value="NM_072375.3"/>
</dbReference>
<keyword evidence="2 5" id="KW-0812">Transmembrane</keyword>
<dbReference type="GeneID" id="183173"/>
<evidence type="ECO:0000313" key="8">
    <source>
        <dbReference type="Proteomes" id="UP000001940"/>
    </source>
</evidence>
<evidence type="ECO:0000256" key="4">
    <source>
        <dbReference type="ARBA" id="ARBA00023136"/>
    </source>
</evidence>
<dbReference type="AGR" id="WB:WBGene00005874"/>
<dbReference type="GO" id="GO:0008528">
    <property type="term" value="F:G protein-coupled peptide receptor activity"/>
    <property type="evidence" value="ECO:0007669"/>
    <property type="project" value="InterPro"/>
</dbReference>
<evidence type="ECO:0000313" key="7">
    <source>
        <dbReference type="EMBL" id="CCD66525.1"/>
    </source>
</evidence>
<dbReference type="KEGG" id="cel:CELE_C33G8.1"/>
<dbReference type="CDD" id="cd14978">
    <property type="entry name" value="7tmA_FMRFamide_R-like"/>
    <property type="match status" value="1"/>
</dbReference>
<dbReference type="CTD" id="183173"/>
<evidence type="ECO:0000256" key="2">
    <source>
        <dbReference type="ARBA" id="ARBA00022692"/>
    </source>
</evidence>
<dbReference type="InterPro" id="IPR017452">
    <property type="entry name" value="GPCR_Rhodpsn_7TM"/>
</dbReference>
<feature type="transmembrane region" description="Helical" evidence="5">
    <location>
        <begin position="275"/>
        <end position="300"/>
    </location>
</feature>
<evidence type="ECO:0000256" key="1">
    <source>
        <dbReference type="ARBA" id="ARBA00004370"/>
    </source>
</evidence>
<comment type="subcellular location">
    <subcellularLocation>
        <location evidence="1">Membrane</location>
    </subcellularLocation>
</comment>
<dbReference type="PhylomeDB" id="Q18402"/>
<dbReference type="HOGENOM" id="CLU_043715_1_0_1"/>
<dbReference type="GO" id="GO:0016020">
    <property type="term" value="C:membrane"/>
    <property type="evidence" value="ECO:0007669"/>
    <property type="project" value="UniProtKB-SubCell"/>
</dbReference>
<dbReference type="SUPFAM" id="SSF81321">
    <property type="entry name" value="Family A G protein-coupled receptor-like"/>
    <property type="match status" value="1"/>
</dbReference>
<evidence type="ECO:0000256" key="3">
    <source>
        <dbReference type="ARBA" id="ARBA00022989"/>
    </source>
</evidence>
<dbReference type="PROSITE" id="PS50262">
    <property type="entry name" value="G_PROTEIN_RECEP_F1_2"/>
    <property type="match status" value="1"/>
</dbReference>
<dbReference type="PaxDb" id="6239-C33G8.1"/>
<sequence length="380" mass="43429">MEGMQSCNKLDLMFPGYKKYTAKTLCKIDEFIGSFSMNILAFDPYISLVSIIINILHIVVLTRKPLRSSSINVIMAAVAIFDVGAQLRPVQIAIVDIVNLFYPCVLQLDSYNQLISEIALETIKDYSRRCSTWLCFLVALIRTLVVRNPMNSNYERLTYSSTAIVFILIVVVFSGLFNIYQLFSYKIAEEEKFDVCFDYVKAYFRDYTQLFLKNNSRLLKLWNFVNALASFIIPSVAFPLVTIFLIRELLKADKMRRKMTSTSSKLKESRNTTKVVVYNTIIFSIVLFPIGVTMGFQYLFIEIKGITRIFEYLGFVFSMFFSANTMSHFIICLLISSQYNDTAKLLCTCCCCARNKNNNTSISLTRTFTNGVSTSMSPIS</sequence>
<dbReference type="OMA" id="IAMIDIV"/>
<reference evidence="7 8" key="1">
    <citation type="journal article" date="1998" name="Science">
        <title>Genome sequence of the nematode C. elegans: a platform for investigating biology.</title>
        <authorList>
            <consortium name="The C. elegans sequencing consortium"/>
            <person name="Sulson J.E."/>
            <person name="Waterston R."/>
        </authorList>
    </citation>
    <scope>NUCLEOTIDE SEQUENCE [LARGE SCALE GENOMIC DNA]</scope>
    <source>
        <strain evidence="7 8">Bristol N2</strain>
    </source>
</reference>
<dbReference type="SMR" id="Q18402"/>
<dbReference type="UCSC" id="C33G8.1">
    <property type="organism name" value="c. elegans"/>
</dbReference>
<dbReference type="PIR" id="T34138">
    <property type="entry name" value="T34138"/>
</dbReference>
<dbReference type="WormBase" id="C33G8.1">
    <property type="protein sequence ID" value="CE34730"/>
    <property type="gene ID" value="WBGene00005874"/>
    <property type="gene designation" value="srw-127"/>
</dbReference>
<evidence type="ECO:0000256" key="5">
    <source>
        <dbReference type="SAM" id="Phobius"/>
    </source>
</evidence>
<dbReference type="PANTHER" id="PTHR22751:SF30">
    <property type="entry name" value="G-PROTEIN COUPLED RECEPTORS FAMILY 1 PROFILE DOMAIN-CONTAINING PROTEIN"/>
    <property type="match status" value="1"/>
</dbReference>
<accession>Q18402</accession>
<dbReference type="Pfam" id="PF10324">
    <property type="entry name" value="7TM_GPCR_Srw"/>
    <property type="match status" value="1"/>
</dbReference>
<protein>
    <submittedName>
        <fullName evidence="7">G-protein coupled receptors family 1 profile domain-containing protein</fullName>
    </submittedName>
</protein>
<keyword evidence="4 5" id="KW-0472">Membrane</keyword>
<dbReference type="AlphaFoldDB" id="Q18402"/>
<dbReference type="OrthoDB" id="5871549at2759"/>
<feature type="transmembrane region" description="Helical" evidence="5">
    <location>
        <begin position="44"/>
        <end position="61"/>
    </location>
</feature>
<dbReference type="Proteomes" id="UP000001940">
    <property type="component" value="Chromosome V"/>
</dbReference>
<dbReference type="FunCoup" id="Q18402">
    <property type="interactions" value="2"/>
</dbReference>
<proteinExistence type="predicted"/>